<reference evidence="4 5" key="1">
    <citation type="journal article" date="2015" name="Nat. Commun.">
        <title>Production of butyrate from lysine and the Amadori product fructoselysine by a human gut commensal.</title>
        <authorList>
            <person name="Bui T.P."/>
            <person name="Ritari J."/>
            <person name="Boeren S."/>
            <person name="de Waard P."/>
            <person name="Plugge C.M."/>
            <person name="de Vos W.M."/>
        </authorList>
    </citation>
    <scope>NUCLEOTIDE SEQUENCE [LARGE SCALE GENOMIC DNA]</scope>
    <source>
        <strain evidence="4 5">AF211</strain>
    </source>
</reference>
<dbReference type="InterPro" id="IPR003343">
    <property type="entry name" value="Big_2"/>
</dbReference>
<keyword evidence="2" id="KW-0812">Transmembrane</keyword>
<dbReference type="KEGG" id="ibu:IB211_02616"/>
<keyword evidence="5" id="KW-1185">Reference proteome</keyword>
<feature type="domain" description="BIG2" evidence="3">
    <location>
        <begin position="170"/>
        <end position="249"/>
    </location>
</feature>
<evidence type="ECO:0000259" key="3">
    <source>
        <dbReference type="SMART" id="SM00635"/>
    </source>
</evidence>
<evidence type="ECO:0000256" key="2">
    <source>
        <dbReference type="SAM" id="Phobius"/>
    </source>
</evidence>
<dbReference type="STRING" id="1297617.IB211_02616"/>
<dbReference type="SMART" id="SM00635">
    <property type="entry name" value="BID_2"/>
    <property type="match status" value="2"/>
</dbReference>
<feature type="region of interest" description="Disordered" evidence="1">
    <location>
        <begin position="37"/>
        <end position="88"/>
    </location>
</feature>
<dbReference type="AlphaFoldDB" id="A0A0S2W6T3"/>
<protein>
    <recommendedName>
        <fullName evidence="3">BIG2 domain-containing protein</fullName>
    </recommendedName>
</protein>
<organism evidence="4 5">
    <name type="scientific">Intestinimonas butyriciproducens</name>
    <dbReference type="NCBI Taxonomy" id="1297617"/>
    <lineage>
        <taxon>Bacteria</taxon>
        <taxon>Bacillati</taxon>
        <taxon>Bacillota</taxon>
        <taxon>Clostridia</taxon>
        <taxon>Eubacteriales</taxon>
        <taxon>Intestinimonas</taxon>
    </lineage>
</organism>
<accession>A0A0S2W6T3</accession>
<feature type="region of interest" description="Disordered" evidence="1">
    <location>
        <begin position="123"/>
        <end position="175"/>
    </location>
</feature>
<feature type="compositionally biased region" description="Basic and acidic residues" evidence="1">
    <location>
        <begin position="37"/>
        <end position="47"/>
    </location>
</feature>
<dbReference type="SUPFAM" id="SSF49373">
    <property type="entry name" value="Invasin/intimin cell-adhesion fragments"/>
    <property type="match status" value="2"/>
</dbReference>
<evidence type="ECO:0000313" key="5">
    <source>
        <dbReference type="Proteomes" id="UP000064844"/>
    </source>
</evidence>
<feature type="compositionally biased region" description="Acidic residues" evidence="1">
    <location>
        <begin position="48"/>
        <end position="61"/>
    </location>
</feature>
<gene>
    <name evidence="4" type="ORF">IB211_02616</name>
</gene>
<evidence type="ECO:0000256" key="1">
    <source>
        <dbReference type="SAM" id="MobiDB-lite"/>
    </source>
</evidence>
<feature type="domain" description="BIG2" evidence="3">
    <location>
        <begin position="268"/>
        <end position="337"/>
    </location>
</feature>
<dbReference type="Proteomes" id="UP000064844">
    <property type="component" value="Chromosome"/>
</dbReference>
<dbReference type="Pfam" id="PF02368">
    <property type="entry name" value="Big_2"/>
    <property type="match status" value="1"/>
</dbReference>
<feature type="transmembrane region" description="Helical" evidence="2">
    <location>
        <begin position="88"/>
        <end position="109"/>
    </location>
</feature>
<sequence length="340" mass="35524">MPNKRATGSRSTVIRCPNCGEDYSVTYKRCPFCEEKASAKKRERYEDDGGDFEIEYEGDEESTSRRSGGKRLAGGSPRRGQGGGSWTPLRLAGTVISLAIIAAAIWIVATQIVPLVKRSEIDPDATPTPPVTQSEGPSQDPDATDAPDDTTPPSLTPEPEATPTVPAGQTATGFTLNKSDFTMNDQYPDPVQLTVTFTPAGTTGEITWTSSNPDVATVDATGLVRPGSKTGSVTITAAMAGGYQQECTVRNSVTSASSSGSASSASLSLNKTDFTFGSLSEPAVQMKVSGTSSTPVWSIGNTSVATITEGGLVKPVGRGTTTITCKVDGQTLECIVRCTF</sequence>
<dbReference type="PATRIC" id="fig|1297617.4.peg.2692"/>
<dbReference type="eggNOG" id="COG5492">
    <property type="taxonomic scope" value="Bacteria"/>
</dbReference>
<dbReference type="Gene3D" id="2.60.40.1080">
    <property type="match status" value="2"/>
</dbReference>
<reference evidence="5" key="2">
    <citation type="submission" date="2015-04" db="EMBL/GenBank/DDBJ databases">
        <title>A butyrogenic pathway from the amino acid lysine in a human gut commensal.</title>
        <authorList>
            <person name="de Vos W.M."/>
            <person name="Bui N.T.P."/>
            <person name="Plugge C.M."/>
            <person name="Ritari J."/>
        </authorList>
    </citation>
    <scope>NUCLEOTIDE SEQUENCE [LARGE SCALE GENOMIC DNA]</scope>
    <source>
        <strain evidence="5">AF211</strain>
    </source>
</reference>
<feature type="compositionally biased region" description="Low complexity" evidence="1">
    <location>
        <begin position="149"/>
        <end position="167"/>
    </location>
</feature>
<name>A0A0S2W6T3_9FIRM</name>
<keyword evidence="2" id="KW-1133">Transmembrane helix</keyword>
<proteinExistence type="predicted"/>
<dbReference type="EMBL" id="CP011307">
    <property type="protein sequence ID" value="ALP95007.1"/>
    <property type="molecule type" value="Genomic_DNA"/>
</dbReference>
<dbReference type="InterPro" id="IPR008964">
    <property type="entry name" value="Invasin/intimin_cell_adhesion"/>
</dbReference>
<dbReference type="RefSeq" id="WP_058118279.1">
    <property type="nucleotide sequence ID" value="NZ_CAUFHD010000040.1"/>
</dbReference>
<keyword evidence="2" id="KW-0472">Membrane</keyword>
<evidence type="ECO:0000313" key="4">
    <source>
        <dbReference type="EMBL" id="ALP95007.1"/>
    </source>
</evidence>